<evidence type="ECO:0000313" key="2">
    <source>
        <dbReference type="WBParaSite" id="PDA_v2.g9473.t1"/>
    </source>
</evidence>
<organism evidence="1 2">
    <name type="scientific">Panagrolaimus davidi</name>
    <dbReference type="NCBI Taxonomy" id="227884"/>
    <lineage>
        <taxon>Eukaryota</taxon>
        <taxon>Metazoa</taxon>
        <taxon>Ecdysozoa</taxon>
        <taxon>Nematoda</taxon>
        <taxon>Chromadorea</taxon>
        <taxon>Rhabditida</taxon>
        <taxon>Tylenchina</taxon>
        <taxon>Panagrolaimomorpha</taxon>
        <taxon>Panagrolaimoidea</taxon>
        <taxon>Panagrolaimidae</taxon>
        <taxon>Panagrolaimus</taxon>
    </lineage>
</organism>
<accession>A0A914QZW3</accession>
<reference evidence="2" key="1">
    <citation type="submission" date="2022-11" db="UniProtKB">
        <authorList>
            <consortium name="WormBaseParasite"/>
        </authorList>
    </citation>
    <scope>IDENTIFICATION</scope>
</reference>
<name>A0A914QZW3_9BILA</name>
<keyword evidence="1" id="KW-1185">Reference proteome</keyword>
<dbReference type="AlphaFoldDB" id="A0A914QZW3"/>
<dbReference type="WBParaSite" id="PDA_v2.g9473.t1">
    <property type="protein sequence ID" value="PDA_v2.g9473.t1"/>
    <property type="gene ID" value="PDA_v2.g9473"/>
</dbReference>
<protein>
    <submittedName>
        <fullName evidence="2">Uncharacterized protein</fullName>
    </submittedName>
</protein>
<proteinExistence type="predicted"/>
<dbReference type="Proteomes" id="UP000887578">
    <property type="component" value="Unplaced"/>
</dbReference>
<sequence>MKLDFLIDFVVKKGFLFSFEELSDILNFVKANEGFVKVKITNSNGESVIGLLPNDSDIVENIKSLKNRPCDYSGPLNCAYWFEINIDRPSVPSQIKKRDGIGWYLFCFITLIGVISSSHNIPSDLYLLAEMNPETSGFEITENCKIEIE</sequence>
<evidence type="ECO:0000313" key="1">
    <source>
        <dbReference type="Proteomes" id="UP000887578"/>
    </source>
</evidence>